<name>A0A8J9ZSV3_BRALA</name>
<evidence type="ECO:0000256" key="4">
    <source>
        <dbReference type="SAM" id="MobiDB-lite"/>
    </source>
</evidence>
<feature type="region of interest" description="Disordered" evidence="4">
    <location>
        <begin position="165"/>
        <end position="194"/>
    </location>
</feature>
<feature type="domain" description="Methyltransferase" evidence="5">
    <location>
        <begin position="39"/>
        <end position="88"/>
    </location>
</feature>
<protein>
    <submittedName>
        <fullName evidence="6">PPP1R14B protein</fullName>
    </submittedName>
</protein>
<dbReference type="Gene3D" id="1.10.150.220">
    <property type="entry name" value="CPI-17"/>
    <property type="match status" value="1"/>
</dbReference>
<accession>A0A8J9ZSV3</accession>
<sequence>MNTTEAAHYSQNRSFQHSFGVEDTQVLQQYMKWEEGDAVLDAGCGTGEICKYISQQPGVASVVGFDVSPDFVSYASQHNSTQTYFITWVIPGEILLACQHDESKSYRTWWDMASHPNWKIYLKDFMPNLFPWPSSDLTNERHRSRLLEECGFEVLSCHIKEHQQPFDHGRTSQLRLSVRQPSQPKPVQPQQAPRRNVKATVKYNRALLKRRLELEEWVDEALRDIYECDEDEDYEIEIDIDEMLELQTEEERVEFLKELLVDCKKPTDEFIQELLQRVQKLQKLSGNSAR</sequence>
<dbReference type="Gene3D" id="3.40.50.150">
    <property type="entry name" value="Vaccinia Virus protein VP39"/>
    <property type="match status" value="1"/>
</dbReference>
<reference evidence="6" key="1">
    <citation type="submission" date="2022-01" db="EMBL/GenBank/DDBJ databases">
        <authorList>
            <person name="Braso-Vives M."/>
        </authorList>
    </citation>
    <scope>NUCLEOTIDE SEQUENCE</scope>
</reference>
<dbReference type="InterPro" id="IPR041698">
    <property type="entry name" value="Methyltransf_25"/>
</dbReference>
<evidence type="ECO:0000313" key="7">
    <source>
        <dbReference type="Proteomes" id="UP000838412"/>
    </source>
</evidence>
<proteinExistence type="inferred from homology"/>
<keyword evidence="3" id="KW-0650">Protein phosphatase inhibitor</keyword>
<dbReference type="GO" id="GO:0005737">
    <property type="term" value="C:cytoplasm"/>
    <property type="evidence" value="ECO:0007669"/>
    <property type="project" value="InterPro"/>
</dbReference>
<dbReference type="SUPFAM" id="SSF53335">
    <property type="entry name" value="S-adenosyl-L-methionine-dependent methyltransferases"/>
    <property type="match status" value="1"/>
</dbReference>
<evidence type="ECO:0000256" key="1">
    <source>
        <dbReference type="ARBA" id="ARBA00005483"/>
    </source>
</evidence>
<evidence type="ECO:0000256" key="3">
    <source>
        <dbReference type="ARBA" id="ARBA00023272"/>
    </source>
</evidence>
<gene>
    <name evidence="6" type="primary">PPP1R14B</name>
    <name evidence="6" type="ORF">BLAG_LOCUS17783</name>
</gene>
<evidence type="ECO:0000313" key="6">
    <source>
        <dbReference type="EMBL" id="CAH1262941.1"/>
    </source>
</evidence>
<dbReference type="Pfam" id="PF05361">
    <property type="entry name" value="PP1_inhibitor"/>
    <property type="match status" value="1"/>
</dbReference>
<keyword evidence="7" id="KW-1185">Reference proteome</keyword>
<dbReference type="Pfam" id="PF13649">
    <property type="entry name" value="Methyltransf_25"/>
    <property type="match status" value="1"/>
</dbReference>
<keyword evidence="2" id="KW-0597">Phosphoprotein</keyword>
<dbReference type="PANTHER" id="PTHR16188">
    <property type="entry name" value="PROTEIN PHOSPHATASE 1 INHIBITOR POTENTIATED BY PROTEIN KINASE C"/>
    <property type="match status" value="1"/>
</dbReference>
<comment type="similarity">
    <text evidence="1">Belongs to the PP1 inhibitor family.</text>
</comment>
<dbReference type="Proteomes" id="UP000838412">
    <property type="component" value="Chromosome 4"/>
</dbReference>
<dbReference type="InterPro" id="IPR029063">
    <property type="entry name" value="SAM-dependent_MTases_sf"/>
</dbReference>
<dbReference type="OrthoDB" id="8193882at2759"/>
<dbReference type="InterPro" id="IPR036658">
    <property type="entry name" value="CPI-17_sf"/>
</dbReference>
<evidence type="ECO:0000259" key="5">
    <source>
        <dbReference type="Pfam" id="PF13649"/>
    </source>
</evidence>
<dbReference type="EMBL" id="OV696689">
    <property type="protein sequence ID" value="CAH1262941.1"/>
    <property type="molecule type" value="Genomic_DNA"/>
</dbReference>
<evidence type="ECO:0000256" key="2">
    <source>
        <dbReference type="ARBA" id="ARBA00022553"/>
    </source>
</evidence>
<dbReference type="InterPro" id="IPR008025">
    <property type="entry name" value="CPI-17"/>
</dbReference>
<dbReference type="GO" id="GO:0004865">
    <property type="term" value="F:protein serine/threonine phosphatase inhibitor activity"/>
    <property type="evidence" value="ECO:0007669"/>
    <property type="project" value="TreeGrafter"/>
</dbReference>
<dbReference type="SUPFAM" id="SSF81790">
    <property type="entry name" value="Myosin phosphatase inhibitor 17kDa protein, CPI-17"/>
    <property type="match status" value="1"/>
</dbReference>
<dbReference type="CDD" id="cd02440">
    <property type="entry name" value="AdoMet_MTases"/>
    <property type="match status" value="1"/>
</dbReference>
<dbReference type="AlphaFoldDB" id="A0A8J9ZSV3"/>
<dbReference type="PANTHER" id="PTHR16188:SF14">
    <property type="entry name" value="GEO07393P1"/>
    <property type="match status" value="1"/>
</dbReference>
<organism evidence="6 7">
    <name type="scientific">Branchiostoma lanceolatum</name>
    <name type="common">Common lancelet</name>
    <name type="synonym">Amphioxus lanceolatum</name>
    <dbReference type="NCBI Taxonomy" id="7740"/>
    <lineage>
        <taxon>Eukaryota</taxon>
        <taxon>Metazoa</taxon>
        <taxon>Chordata</taxon>
        <taxon>Cephalochordata</taxon>
        <taxon>Leptocardii</taxon>
        <taxon>Amphioxiformes</taxon>
        <taxon>Branchiostomatidae</taxon>
        <taxon>Branchiostoma</taxon>
    </lineage>
</organism>